<feature type="transmembrane region" description="Helical" evidence="6">
    <location>
        <begin position="21"/>
        <end position="47"/>
    </location>
</feature>
<feature type="transmembrane region" description="Helical" evidence="6">
    <location>
        <begin position="199"/>
        <end position="225"/>
    </location>
</feature>
<protein>
    <recommendedName>
        <fullName evidence="7">ABC-2 type transporter transmembrane domain-containing protein</fullName>
    </recommendedName>
</protein>
<comment type="subcellular location">
    <subcellularLocation>
        <location evidence="1">Cell membrane</location>
        <topology evidence="1">Multi-pass membrane protein</topology>
    </subcellularLocation>
</comment>
<evidence type="ECO:0000256" key="6">
    <source>
        <dbReference type="SAM" id="Phobius"/>
    </source>
</evidence>
<evidence type="ECO:0000256" key="4">
    <source>
        <dbReference type="ARBA" id="ARBA00022989"/>
    </source>
</evidence>
<dbReference type="InterPro" id="IPR051449">
    <property type="entry name" value="ABC-2_transporter_component"/>
</dbReference>
<organism evidence="8 9">
    <name type="scientific">Bacillus thermozeamaize</name>
    <dbReference type="NCBI Taxonomy" id="230954"/>
    <lineage>
        <taxon>Bacteria</taxon>
        <taxon>Bacillati</taxon>
        <taxon>Bacillota</taxon>
        <taxon>Bacilli</taxon>
        <taxon>Bacillales</taxon>
        <taxon>Bacillaceae</taxon>
        <taxon>Bacillus</taxon>
    </lineage>
</organism>
<comment type="caution">
    <text evidence="8">The sequence shown here is derived from an EMBL/GenBank/DDBJ whole genome shotgun (WGS) entry which is preliminary data.</text>
</comment>
<keyword evidence="5 6" id="KW-0472">Membrane</keyword>
<keyword evidence="3 6" id="KW-0812">Transmembrane</keyword>
<dbReference type="PANTHER" id="PTHR30294:SF29">
    <property type="entry name" value="MULTIDRUG ABC TRANSPORTER PERMEASE YBHS-RELATED"/>
    <property type="match status" value="1"/>
</dbReference>
<dbReference type="GO" id="GO:0140359">
    <property type="term" value="F:ABC-type transporter activity"/>
    <property type="evidence" value="ECO:0007669"/>
    <property type="project" value="InterPro"/>
</dbReference>
<dbReference type="InterPro" id="IPR013525">
    <property type="entry name" value="ABC2_TM"/>
</dbReference>
<evidence type="ECO:0000256" key="1">
    <source>
        <dbReference type="ARBA" id="ARBA00004651"/>
    </source>
</evidence>
<feature type="transmembrane region" description="Helical" evidence="6">
    <location>
        <begin position="381"/>
        <end position="403"/>
    </location>
</feature>
<evidence type="ECO:0000256" key="2">
    <source>
        <dbReference type="ARBA" id="ARBA00022475"/>
    </source>
</evidence>
<evidence type="ECO:0000256" key="3">
    <source>
        <dbReference type="ARBA" id="ARBA00022692"/>
    </source>
</evidence>
<evidence type="ECO:0000313" key="9">
    <source>
        <dbReference type="Proteomes" id="UP000196475"/>
    </source>
</evidence>
<dbReference type="GO" id="GO:0005886">
    <property type="term" value="C:plasma membrane"/>
    <property type="evidence" value="ECO:0007669"/>
    <property type="project" value="UniProtKB-SubCell"/>
</dbReference>
<accession>A0A1Y3PJF2</accession>
<dbReference type="AlphaFoldDB" id="A0A1Y3PJF2"/>
<sequence length="434" mass="47463">MNRKFFLMVGHLYRNKLKSPGFLASVGIMAAVVALLCFLPMIIMGIIERSPKEMQVIGLADRTGDGWATLLTDTNHLPENAPYRLEPVSDSGKQGMDIRELAGEKVASGEWAGILELRDGDESAARPAVEAVYWTDEKDASDVLFFLKQLLNTAAFQQRAQQLGLGQRELAWLDAPLKLEKVALEEGAKDELELNIARAFVYLTVMALYFMLIQYGNMVSTEVVVEKSSRVMEILVSSVPPAQQLFAKVLGVGLLALTQMAIVVLTGVFFFHLADPLGQLDIQLPPLPVELLLVALGYLILGYLLYATLLASLASLVSRLEDAGIIQSPVYIFLVGGFFLTMYGLGSPDSPLVAAASWVPFFTPMVMFLRIGMGMAGTPEVLGSTLLMAVTIAVFVVLGARWYKRGVFRYEPIRGAWRLGRPAANAGGKGDRER</sequence>
<feature type="transmembrane region" description="Helical" evidence="6">
    <location>
        <begin position="291"/>
        <end position="317"/>
    </location>
</feature>
<gene>
    <name evidence="8" type="ORF">BAA01_09095</name>
</gene>
<keyword evidence="4 6" id="KW-1133">Transmembrane helix</keyword>
<feature type="transmembrane region" description="Helical" evidence="6">
    <location>
        <begin position="352"/>
        <end position="369"/>
    </location>
</feature>
<dbReference type="PANTHER" id="PTHR30294">
    <property type="entry name" value="MEMBRANE COMPONENT OF ABC TRANSPORTER YHHJ-RELATED"/>
    <property type="match status" value="1"/>
</dbReference>
<dbReference type="EMBL" id="LZRT01000079">
    <property type="protein sequence ID" value="OUM87214.1"/>
    <property type="molecule type" value="Genomic_DNA"/>
</dbReference>
<dbReference type="Proteomes" id="UP000196475">
    <property type="component" value="Unassembled WGS sequence"/>
</dbReference>
<feature type="transmembrane region" description="Helical" evidence="6">
    <location>
        <begin position="245"/>
        <end position="271"/>
    </location>
</feature>
<feature type="domain" description="ABC-2 type transporter transmembrane" evidence="7">
    <location>
        <begin position="39"/>
        <end position="400"/>
    </location>
</feature>
<feature type="transmembrane region" description="Helical" evidence="6">
    <location>
        <begin position="329"/>
        <end position="346"/>
    </location>
</feature>
<evidence type="ECO:0000259" key="7">
    <source>
        <dbReference type="Pfam" id="PF12698"/>
    </source>
</evidence>
<evidence type="ECO:0000256" key="5">
    <source>
        <dbReference type="ARBA" id="ARBA00023136"/>
    </source>
</evidence>
<reference evidence="9" key="1">
    <citation type="submission" date="2016-06" db="EMBL/GenBank/DDBJ databases">
        <authorList>
            <person name="Nascimento L."/>
            <person name="Pereira R.V."/>
            <person name="Martins L.F."/>
            <person name="Quaggio R.B."/>
            <person name="Silva A.M."/>
            <person name="Setubal J.C."/>
        </authorList>
    </citation>
    <scope>NUCLEOTIDE SEQUENCE [LARGE SCALE GENOMIC DNA]</scope>
</reference>
<proteinExistence type="predicted"/>
<name>A0A1Y3PJF2_9BACI</name>
<dbReference type="Pfam" id="PF12698">
    <property type="entry name" value="ABC2_membrane_3"/>
    <property type="match status" value="1"/>
</dbReference>
<evidence type="ECO:0000313" key="8">
    <source>
        <dbReference type="EMBL" id="OUM87214.1"/>
    </source>
</evidence>
<keyword evidence="2" id="KW-1003">Cell membrane</keyword>